<dbReference type="PANTHER" id="PTHR30511:SF0">
    <property type="entry name" value="ALANINE RACEMASE, CATABOLIC-RELATED"/>
    <property type="match status" value="1"/>
</dbReference>
<keyword evidence="3 4" id="KW-0413">Isomerase</keyword>
<evidence type="ECO:0000256" key="2">
    <source>
        <dbReference type="ARBA" id="ARBA00022898"/>
    </source>
</evidence>
<dbReference type="NCBIfam" id="TIGR00492">
    <property type="entry name" value="alr"/>
    <property type="match status" value="1"/>
</dbReference>
<evidence type="ECO:0000256" key="1">
    <source>
        <dbReference type="ARBA" id="ARBA00001933"/>
    </source>
</evidence>
<dbReference type="InterPro" id="IPR011079">
    <property type="entry name" value="Ala_racemase_C"/>
</dbReference>
<dbReference type="GO" id="GO:0008784">
    <property type="term" value="F:alanine racemase activity"/>
    <property type="evidence" value="ECO:0007669"/>
    <property type="project" value="UniProtKB-EC"/>
</dbReference>
<dbReference type="InterPro" id="IPR000821">
    <property type="entry name" value="Ala_racemase"/>
</dbReference>
<dbReference type="PRINTS" id="PR00992">
    <property type="entry name" value="ALARACEMASE"/>
</dbReference>
<evidence type="ECO:0000256" key="5">
    <source>
        <dbReference type="SAM" id="MobiDB-lite"/>
    </source>
</evidence>
<comment type="caution">
    <text evidence="7">The sequence shown here is derived from an EMBL/GenBank/DDBJ whole genome shotgun (WGS) entry which is preliminary data.</text>
</comment>
<evidence type="ECO:0000256" key="4">
    <source>
        <dbReference type="HAMAP-Rule" id="MF_01201"/>
    </source>
</evidence>
<feature type="domain" description="Alanine racemase C-terminal" evidence="6">
    <location>
        <begin position="249"/>
        <end position="376"/>
    </location>
</feature>
<comment type="cofactor">
    <cofactor evidence="1 4">
        <name>pyridoxal 5'-phosphate</name>
        <dbReference type="ChEBI" id="CHEBI:597326"/>
    </cofactor>
</comment>
<feature type="active site" description="Proton acceptor; specific for D-alanine" evidence="4">
    <location>
        <position position="38"/>
    </location>
</feature>
<comment type="similarity">
    <text evidence="4">Belongs to the alanine racemase family.</text>
</comment>
<gene>
    <name evidence="7" type="primary">alr</name>
    <name evidence="7" type="ORF">LHJ74_20710</name>
</gene>
<comment type="function">
    <text evidence="4">Catalyzes the interconversion of L-alanine and D-alanine. May also act on other amino acids.</text>
</comment>
<dbReference type="SMART" id="SM01005">
    <property type="entry name" value="Ala_racemase_C"/>
    <property type="match status" value="1"/>
</dbReference>
<keyword evidence="2 4" id="KW-0663">Pyridoxal phosphate</keyword>
<dbReference type="CDD" id="cd00430">
    <property type="entry name" value="PLPDE_III_AR"/>
    <property type="match status" value="1"/>
</dbReference>
<feature type="binding site" evidence="4">
    <location>
        <position position="318"/>
    </location>
    <ligand>
        <name>substrate</name>
    </ligand>
</feature>
<comment type="pathway">
    <text evidence="4">Amino-acid biosynthesis; D-alanine biosynthesis; D-alanine from L-alanine: step 1/1.</text>
</comment>
<name>A0ABT2JXX4_9ACTN</name>
<feature type="active site" description="Proton acceptor; specific for L-alanine" evidence="4">
    <location>
        <position position="270"/>
    </location>
</feature>
<dbReference type="Pfam" id="PF00842">
    <property type="entry name" value="Ala_racemase_C"/>
    <property type="match status" value="1"/>
</dbReference>
<dbReference type="Pfam" id="PF01168">
    <property type="entry name" value="Ala_racemase_N"/>
    <property type="match status" value="1"/>
</dbReference>
<dbReference type="HAMAP" id="MF_01201">
    <property type="entry name" value="Ala_racemase"/>
    <property type="match status" value="1"/>
</dbReference>
<dbReference type="InterPro" id="IPR001608">
    <property type="entry name" value="Ala_racemase_N"/>
</dbReference>
<dbReference type="Gene3D" id="3.20.20.10">
    <property type="entry name" value="Alanine racemase"/>
    <property type="match status" value="1"/>
</dbReference>
<dbReference type="InterPro" id="IPR020622">
    <property type="entry name" value="Ala_racemase_pyridoxalP-BS"/>
</dbReference>
<protein>
    <recommendedName>
        <fullName evidence="4">Alanine racemase</fullName>
        <ecNumber evidence="4">5.1.1.1</ecNumber>
    </recommendedName>
</protein>
<feature type="modified residue" description="N6-(pyridoxal phosphate)lysine" evidence="4">
    <location>
        <position position="38"/>
    </location>
</feature>
<reference evidence="7 8" key="1">
    <citation type="submission" date="2021-10" db="EMBL/GenBank/DDBJ databases">
        <title>Streptomyces gossypii sp. nov., isolated from soil collected from cotton field.</title>
        <authorList>
            <person name="Ge X."/>
            <person name="Chen X."/>
            <person name="Liu W."/>
        </authorList>
    </citation>
    <scope>NUCLEOTIDE SEQUENCE [LARGE SCALE GENOMIC DNA]</scope>
    <source>
        <strain evidence="7 8">N2-109</strain>
    </source>
</reference>
<dbReference type="PROSITE" id="PS00395">
    <property type="entry name" value="ALANINE_RACEMASE"/>
    <property type="match status" value="1"/>
</dbReference>
<dbReference type="EC" id="5.1.1.1" evidence="4"/>
<dbReference type="SUPFAM" id="SSF51419">
    <property type="entry name" value="PLP-binding barrel"/>
    <property type="match status" value="1"/>
</dbReference>
<evidence type="ECO:0000259" key="6">
    <source>
        <dbReference type="SMART" id="SM01005"/>
    </source>
</evidence>
<dbReference type="InterPro" id="IPR029066">
    <property type="entry name" value="PLP-binding_barrel"/>
</dbReference>
<evidence type="ECO:0000256" key="3">
    <source>
        <dbReference type="ARBA" id="ARBA00023235"/>
    </source>
</evidence>
<evidence type="ECO:0000313" key="7">
    <source>
        <dbReference type="EMBL" id="MCT2592294.1"/>
    </source>
</evidence>
<feature type="compositionally biased region" description="Gly residues" evidence="5">
    <location>
        <begin position="394"/>
        <end position="407"/>
    </location>
</feature>
<organism evidence="7 8">
    <name type="scientific">Streptomyces gossypii</name>
    <dbReference type="NCBI Taxonomy" id="2883101"/>
    <lineage>
        <taxon>Bacteria</taxon>
        <taxon>Bacillati</taxon>
        <taxon>Actinomycetota</taxon>
        <taxon>Actinomycetes</taxon>
        <taxon>Kitasatosporales</taxon>
        <taxon>Streptomycetaceae</taxon>
        <taxon>Streptomyces</taxon>
    </lineage>
</organism>
<sequence length="407" mass="41755">MPAHALRARAEVDLGAVRANVRELRSRAPRSELMAVMKSDGYGHGMLPCARAARQAGASWLGTATPEEALALRAGGDRGRLLCWLWTPGGPWREAVEADVDVSASGLWAIEEIVEAARAAGRSARVHLKADTGLGRNGCQPADWPALVAAARAAEAEGALRVTGIWSHFACADEPGHPANAAQLEAFDEALATAARAGLDPEVRHLANSPATLTLPASHFDLVRPGVSVYGLSPSPEVGIAAELGLRPAMTFSASLAQVKRVPSGHGVSYGHTYVTPAGTTLALVPAGYADGVPRHASDTGPVLVAGKWRTIAGRVAMDQFVVDLGGDSAAVGDRAVLFGPGDLGEPTAEDWARAVGTISYEIVTRIGARVPRVYTGALTGTDGLTSAERPPAAGGGSDSDAGGGTG</sequence>
<dbReference type="InterPro" id="IPR009006">
    <property type="entry name" value="Ala_racemase/Decarboxylase_C"/>
</dbReference>
<dbReference type="PANTHER" id="PTHR30511">
    <property type="entry name" value="ALANINE RACEMASE"/>
    <property type="match status" value="1"/>
</dbReference>
<keyword evidence="8" id="KW-1185">Reference proteome</keyword>
<dbReference type="RefSeq" id="WP_260219679.1">
    <property type="nucleotide sequence ID" value="NZ_JAJAGO010000009.1"/>
</dbReference>
<proteinExistence type="inferred from homology"/>
<evidence type="ECO:0000313" key="8">
    <source>
        <dbReference type="Proteomes" id="UP001156389"/>
    </source>
</evidence>
<dbReference type="Gene3D" id="2.40.37.10">
    <property type="entry name" value="Lyase, Ornithine Decarboxylase, Chain A, domain 1"/>
    <property type="match status" value="1"/>
</dbReference>
<feature type="binding site" evidence="4">
    <location>
        <position position="136"/>
    </location>
    <ligand>
        <name>substrate</name>
    </ligand>
</feature>
<dbReference type="EMBL" id="JAJAGO010000009">
    <property type="protein sequence ID" value="MCT2592294.1"/>
    <property type="molecule type" value="Genomic_DNA"/>
</dbReference>
<accession>A0ABT2JXX4</accession>
<dbReference type="Proteomes" id="UP001156389">
    <property type="component" value="Unassembled WGS sequence"/>
</dbReference>
<dbReference type="SUPFAM" id="SSF50621">
    <property type="entry name" value="Alanine racemase C-terminal domain-like"/>
    <property type="match status" value="1"/>
</dbReference>
<comment type="catalytic activity">
    <reaction evidence="4">
        <text>L-alanine = D-alanine</text>
        <dbReference type="Rhea" id="RHEA:20249"/>
        <dbReference type="ChEBI" id="CHEBI:57416"/>
        <dbReference type="ChEBI" id="CHEBI:57972"/>
        <dbReference type="EC" id="5.1.1.1"/>
    </reaction>
</comment>
<feature type="region of interest" description="Disordered" evidence="5">
    <location>
        <begin position="381"/>
        <end position="407"/>
    </location>
</feature>